<dbReference type="EMBL" id="CP015581">
    <property type="protein sequence ID" value="ARU99652.1"/>
    <property type="molecule type" value="Genomic_DNA"/>
</dbReference>
<keyword evidence="3" id="KW-1185">Reference proteome</keyword>
<sequence>MQVPSPRRFFLKLSDGLSNQIISFQEGSLFTNPTCSRNFTGSLTVTVMPKLTVICYQLANYRNIVNKISSLFVQISLLFRYFLKKTVTQGIFRNRLKK</sequence>
<evidence type="ECO:0000313" key="2">
    <source>
        <dbReference type="EMBL" id="ARU99652.1"/>
    </source>
</evidence>
<evidence type="ECO:0000313" key="3">
    <source>
        <dbReference type="Proteomes" id="UP000195729"/>
    </source>
</evidence>
<proteinExistence type="predicted"/>
<gene>
    <name evidence="1" type="ORF">A7K98_18915</name>
    <name evidence="2" type="ORF">A7K99_18900</name>
</gene>
<evidence type="ECO:0000313" key="4">
    <source>
        <dbReference type="Proteomes" id="UP000195814"/>
    </source>
</evidence>
<accession>A0A1Y0LD67</accession>
<dbReference type="EMBL" id="CP015579">
    <property type="protein sequence ID" value="ARU95610.1"/>
    <property type="molecule type" value="Genomic_DNA"/>
</dbReference>
<protein>
    <submittedName>
        <fullName evidence="1">Uncharacterized protein</fullName>
    </submittedName>
</protein>
<dbReference type="Proteomes" id="UP000195729">
    <property type="component" value="Chromosome"/>
</dbReference>
<dbReference type="AlphaFoldDB" id="A0A1Y0LD67"/>
<name>A0A1Y0LD67_TATCI</name>
<reference evidence="3 4" key="1">
    <citation type="submission" date="2016-05" db="EMBL/GenBank/DDBJ databases">
        <title>Complete genome sequence of two 2,5-diketo-D-glunonic acid producing strain Tatumella citrea.</title>
        <authorList>
            <person name="Duan C."/>
            <person name="Yang J."/>
            <person name="Yang S."/>
        </authorList>
    </citation>
    <scope>NUCLEOTIDE SEQUENCE [LARGE SCALE GENOMIC DNA]</scope>
    <source>
        <strain evidence="2 3">ATCC 39140</strain>
        <strain evidence="1 4">DSM 13699</strain>
    </source>
</reference>
<dbReference type="KEGG" id="tci:A7K98_18915"/>
<evidence type="ECO:0000313" key="1">
    <source>
        <dbReference type="EMBL" id="ARU95610.1"/>
    </source>
</evidence>
<organism evidence="1 4">
    <name type="scientific">Tatumella citrea</name>
    <name type="common">Pantoea citrea</name>
    <dbReference type="NCBI Taxonomy" id="53336"/>
    <lineage>
        <taxon>Bacteria</taxon>
        <taxon>Pseudomonadati</taxon>
        <taxon>Pseudomonadota</taxon>
        <taxon>Gammaproteobacteria</taxon>
        <taxon>Enterobacterales</taxon>
        <taxon>Erwiniaceae</taxon>
        <taxon>Tatumella</taxon>
    </lineage>
</organism>
<dbReference type="Proteomes" id="UP000195814">
    <property type="component" value="Chromosome"/>
</dbReference>